<dbReference type="InterPro" id="IPR004821">
    <property type="entry name" value="Cyt_trans-like"/>
</dbReference>
<dbReference type="RefSeq" id="WP_095043298.1">
    <property type="nucleotide sequence ID" value="NZ_LN890655.1"/>
</dbReference>
<feature type="domain" description="Cytidyltransferase-like" evidence="1">
    <location>
        <begin position="214"/>
        <end position="263"/>
    </location>
</feature>
<name>A0A160T474_9CHLR</name>
<dbReference type="Gene3D" id="3.90.950.20">
    <property type="entry name" value="CinA-like"/>
    <property type="match status" value="1"/>
</dbReference>
<dbReference type="PANTHER" id="PTHR31285:SF0">
    <property type="entry name" value="NICOTINAMIDE MONONUCLEOTIDE ADENYLYLTRANSFERASE"/>
    <property type="match status" value="1"/>
</dbReference>
<dbReference type="Pfam" id="PF01467">
    <property type="entry name" value="CTP_transf_like"/>
    <property type="match status" value="1"/>
</dbReference>
<dbReference type="Proteomes" id="UP000215027">
    <property type="component" value="Chromosome I"/>
</dbReference>
<dbReference type="PANTHER" id="PTHR31285">
    <property type="entry name" value="NICOTINAMIDE MONONUCLEOTIDE ADENYLYLTRANSFERASE"/>
    <property type="match status" value="1"/>
</dbReference>
<dbReference type="SUPFAM" id="SSF52374">
    <property type="entry name" value="Nucleotidylyl transferase"/>
    <property type="match status" value="1"/>
</dbReference>
<reference evidence="2" key="1">
    <citation type="submission" date="2016-01" db="EMBL/GenBank/DDBJ databases">
        <authorList>
            <person name="Mcilroy J.S."/>
            <person name="Karst M S."/>
            <person name="Albertsen M."/>
        </authorList>
    </citation>
    <scope>NUCLEOTIDE SEQUENCE</scope>
    <source>
        <strain evidence="2">Cfx-K</strain>
    </source>
</reference>
<evidence type="ECO:0000313" key="2">
    <source>
        <dbReference type="EMBL" id="CUS03868.2"/>
    </source>
</evidence>
<dbReference type="GO" id="GO:0000309">
    <property type="term" value="F:nicotinamide-nucleotide adenylyltransferase activity"/>
    <property type="evidence" value="ECO:0007669"/>
    <property type="project" value="TreeGrafter"/>
</dbReference>
<dbReference type="AlphaFoldDB" id="A0A160T474"/>
<gene>
    <name evidence="2" type="ORF">CFX0092_A1990</name>
</gene>
<proteinExistence type="predicted"/>
<protein>
    <recommendedName>
        <fullName evidence="1">Cytidyltransferase-like domain-containing protein</fullName>
    </recommendedName>
</protein>
<dbReference type="GO" id="GO:0016887">
    <property type="term" value="F:ATP hydrolysis activity"/>
    <property type="evidence" value="ECO:0007669"/>
    <property type="project" value="TreeGrafter"/>
</dbReference>
<sequence>MDDAIRHLIQSIHDSPPRAVFAAAGAGSQSLADLLGVPGASRTLLEALIPYAADSFDEFLGRTPEQYVSAETGRRMAGRALARAYHLRELETFPIVGLAATAAIVTDRPKKGEHRAHVATWSPGRLTAWTLHLEKGARDRAGEEGLVSRLLLDALGEACGVADRPTLPLGPGDGLEAASVDFAAAAGQLRREAIDWFGIAPDGDLLTEPPAAVLSGSFNPLHAGHIGLAETAAALLGAPVAFEVSAVNVDKPPLEPAVLLERLSQFAGRYAAVAGNAPTYVAKSRLYPGATFVVGFDTAARVIQPRYYGDSEMAMLEALRELRERGNRFLVAGREGADGAFRELYELAIPEGFGGLFAAIPAGLFRHDASSTEIRAALKEEASKE</sequence>
<keyword evidence="3" id="KW-1185">Reference proteome</keyword>
<evidence type="ECO:0000313" key="3">
    <source>
        <dbReference type="Proteomes" id="UP000215027"/>
    </source>
</evidence>
<dbReference type="InterPro" id="IPR036653">
    <property type="entry name" value="CinA-like_C"/>
</dbReference>
<evidence type="ECO:0000259" key="1">
    <source>
        <dbReference type="Pfam" id="PF01467"/>
    </source>
</evidence>
<dbReference type="KEGG" id="pbf:CFX0092_A1990"/>
<organism evidence="2 3">
    <name type="scientific">Candidatus Promineifilum breve</name>
    <dbReference type="NCBI Taxonomy" id="1806508"/>
    <lineage>
        <taxon>Bacteria</taxon>
        <taxon>Bacillati</taxon>
        <taxon>Chloroflexota</taxon>
        <taxon>Ardenticatenia</taxon>
        <taxon>Candidatus Promineifilales</taxon>
        <taxon>Candidatus Promineifilaceae</taxon>
        <taxon>Candidatus Promineifilum</taxon>
    </lineage>
</organism>
<dbReference type="InterPro" id="IPR014729">
    <property type="entry name" value="Rossmann-like_a/b/a_fold"/>
</dbReference>
<dbReference type="Gene3D" id="3.40.50.620">
    <property type="entry name" value="HUPs"/>
    <property type="match status" value="1"/>
</dbReference>
<dbReference type="GO" id="GO:0005737">
    <property type="term" value="C:cytoplasm"/>
    <property type="evidence" value="ECO:0007669"/>
    <property type="project" value="TreeGrafter"/>
</dbReference>
<dbReference type="EMBL" id="LN890655">
    <property type="protein sequence ID" value="CUS03868.2"/>
    <property type="molecule type" value="Genomic_DNA"/>
</dbReference>
<dbReference type="OrthoDB" id="156876at2"/>
<accession>A0A160T474</accession>